<dbReference type="CDD" id="cd15856">
    <property type="entry name" value="SNARE_SNAP29C"/>
    <property type="match status" value="1"/>
</dbReference>
<comment type="subcellular location">
    <subcellularLocation>
        <location evidence="6">Cell projection</location>
        <location evidence="6">Cilium membrane</location>
        <topology evidence="6">Peripheral membrane protein</topology>
    </subcellularLocation>
    <subcellularLocation>
        <location evidence="7">Cytoplasmic vesicle</location>
        <location evidence="7">Autophagosome membrane</location>
        <topology evidence="7">Peripheral membrane protein</topology>
    </subcellularLocation>
</comment>
<evidence type="ECO:0000256" key="4">
    <source>
        <dbReference type="ARBA" id="ARBA00023054"/>
    </source>
</evidence>
<keyword evidence="2" id="KW-0813">Transport</keyword>
<dbReference type="HOGENOM" id="CLU_069907_1_0_1"/>
<dbReference type="InParanoid" id="F6SNI9"/>
<dbReference type="Proteomes" id="UP000008144">
    <property type="component" value="Unassembled WGS sequence"/>
</dbReference>
<organism evidence="15 16">
    <name type="scientific">Ciona intestinalis</name>
    <name type="common">Transparent sea squirt</name>
    <name type="synonym">Ascidia intestinalis</name>
    <dbReference type="NCBI Taxonomy" id="7719"/>
    <lineage>
        <taxon>Eukaryota</taxon>
        <taxon>Metazoa</taxon>
        <taxon>Chordata</taxon>
        <taxon>Tunicata</taxon>
        <taxon>Ascidiacea</taxon>
        <taxon>Phlebobranchia</taxon>
        <taxon>Cionidae</taxon>
        <taxon>Ciona</taxon>
    </lineage>
</organism>
<reference evidence="15" key="3">
    <citation type="submission" date="2025-09" db="UniProtKB">
        <authorList>
            <consortium name="Ensembl"/>
        </authorList>
    </citation>
    <scope>IDENTIFICATION</scope>
</reference>
<evidence type="ECO:0000313" key="15">
    <source>
        <dbReference type="Ensembl" id="ENSCINP00000010096.3"/>
    </source>
</evidence>
<evidence type="ECO:0000256" key="2">
    <source>
        <dbReference type="ARBA" id="ARBA00022448"/>
    </source>
</evidence>
<dbReference type="PANTHER" id="PTHR19305">
    <property type="entry name" value="SYNAPTOSOMAL ASSOCIATED PROTEIN"/>
    <property type="match status" value="1"/>
</dbReference>
<keyword evidence="3" id="KW-0653">Protein transport</keyword>
<dbReference type="GO" id="GO:0015031">
    <property type="term" value="P:protein transport"/>
    <property type="evidence" value="ECO:0007669"/>
    <property type="project" value="UniProtKB-KW"/>
</dbReference>
<dbReference type="STRING" id="7719.ENSCINP00000010096"/>
<evidence type="ECO:0000256" key="3">
    <source>
        <dbReference type="ARBA" id="ARBA00022927"/>
    </source>
</evidence>
<dbReference type="GO" id="GO:0005484">
    <property type="term" value="F:SNAP receptor activity"/>
    <property type="evidence" value="ECO:0000318"/>
    <property type="project" value="GO_Central"/>
</dbReference>
<evidence type="ECO:0000259" key="14">
    <source>
        <dbReference type="PROSITE" id="PS50192"/>
    </source>
</evidence>
<evidence type="ECO:0000256" key="9">
    <source>
        <dbReference type="ARBA" id="ARBA00042308"/>
    </source>
</evidence>
<dbReference type="AlphaFoldDB" id="F6SNI9"/>
<evidence type="ECO:0000256" key="13">
    <source>
        <dbReference type="SAM" id="MobiDB-lite"/>
    </source>
</evidence>
<reference evidence="15" key="2">
    <citation type="submission" date="2025-08" db="UniProtKB">
        <authorList>
            <consortium name="Ensembl"/>
        </authorList>
    </citation>
    <scope>IDENTIFICATION</scope>
</reference>
<feature type="region of interest" description="Disordered" evidence="13">
    <location>
        <begin position="1"/>
        <end position="31"/>
    </location>
</feature>
<evidence type="ECO:0000256" key="10">
    <source>
        <dbReference type="ARBA" id="ARBA00043032"/>
    </source>
</evidence>
<evidence type="ECO:0000256" key="12">
    <source>
        <dbReference type="SAM" id="Coils"/>
    </source>
</evidence>
<evidence type="ECO:0000313" key="16">
    <source>
        <dbReference type="Proteomes" id="UP000008144"/>
    </source>
</evidence>
<accession>F6SNI9</accession>
<dbReference type="SMART" id="SM00397">
    <property type="entry name" value="t_SNARE"/>
    <property type="match status" value="2"/>
</dbReference>
<evidence type="ECO:0000256" key="7">
    <source>
        <dbReference type="ARBA" id="ARBA00037854"/>
    </source>
</evidence>
<dbReference type="GO" id="GO:0031629">
    <property type="term" value="P:synaptic vesicle fusion to presynaptic active zone membrane"/>
    <property type="evidence" value="ECO:0000318"/>
    <property type="project" value="GO_Central"/>
</dbReference>
<dbReference type="PROSITE" id="PS50192">
    <property type="entry name" value="T_SNARE"/>
    <property type="match status" value="2"/>
</dbReference>
<feature type="coiled-coil region" evidence="12">
    <location>
        <begin position="144"/>
        <end position="204"/>
    </location>
</feature>
<keyword evidence="16" id="KW-1185">Reference proteome</keyword>
<dbReference type="CDD" id="cd15887">
    <property type="entry name" value="SNARE_SNAP29N"/>
    <property type="match status" value="1"/>
</dbReference>
<evidence type="ECO:0000256" key="1">
    <source>
        <dbReference type="ARBA" id="ARBA00009480"/>
    </source>
</evidence>
<comment type="function">
    <text evidence="5">SNAREs, soluble N-ethylmaleimide-sensitive factor-attachment protein receptors, are essential proteins for fusion of cellular membranes. SNAREs localized on opposing membranes assemble to form a trans-SNARE complex, an extended, parallel four alpha-helical bundle that drives membrane fusion. SNAP29 is a SNARE involved in autophagy through the direct control of autophagosome membrane fusion with the lysososome membrane. Also plays a role in ciliogenesis by regulating membrane fusions.</text>
</comment>
<evidence type="ECO:0000256" key="11">
    <source>
        <dbReference type="ARBA" id="ARBA00046522"/>
    </source>
</evidence>
<dbReference type="InterPro" id="IPR000727">
    <property type="entry name" value="T_SNARE_dom"/>
</dbReference>
<dbReference type="GO" id="GO:0098793">
    <property type="term" value="C:presynapse"/>
    <property type="evidence" value="ECO:0007669"/>
    <property type="project" value="GOC"/>
</dbReference>
<reference evidence="16" key="1">
    <citation type="journal article" date="2002" name="Science">
        <title>The draft genome of Ciona intestinalis: insights into chordate and vertebrate origins.</title>
        <authorList>
            <person name="Dehal P."/>
            <person name="Satou Y."/>
            <person name="Campbell R.K."/>
            <person name="Chapman J."/>
            <person name="Degnan B."/>
            <person name="De Tomaso A."/>
            <person name="Davidson B."/>
            <person name="Di Gregorio A."/>
            <person name="Gelpke M."/>
            <person name="Goodstein D.M."/>
            <person name="Harafuji N."/>
            <person name="Hastings K.E."/>
            <person name="Ho I."/>
            <person name="Hotta K."/>
            <person name="Huang W."/>
            <person name="Kawashima T."/>
            <person name="Lemaire P."/>
            <person name="Martinez D."/>
            <person name="Meinertzhagen I.A."/>
            <person name="Necula S."/>
            <person name="Nonaka M."/>
            <person name="Putnam N."/>
            <person name="Rash S."/>
            <person name="Saiga H."/>
            <person name="Satake M."/>
            <person name="Terry A."/>
            <person name="Yamada L."/>
            <person name="Wang H.G."/>
            <person name="Awazu S."/>
            <person name="Azumi K."/>
            <person name="Boore J."/>
            <person name="Branno M."/>
            <person name="Chin-Bow S."/>
            <person name="DeSantis R."/>
            <person name="Doyle S."/>
            <person name="Francino P."/>
            <person name="Keys D.N."/>
            <person name="Haga S."/>
            <person name="Hayashi H."/>
            <person name="Hino K."/>
            <person name="Imai K.S."/>
            <person name="Inaba K."/>
            <person name="Kano S."/>
            <person name="Kobayashi K."/>
            <person name="Kobayashi M."/>
            <person name="Lee B.I."/>
            <person name="Makabe K.W."/>
            <person name="Manohar C."/>
            <person name="Matassi G."/>
            <person name="Medina M."/>
            <person name="Mochizuki Y."/>
            <person name="Mount S."/>
            <person name="Morishita T."/>
            <person name="Miura S."/>
            <person name="Nakayama A."/>
            <person name="Nishizaka S."/>
            <person name="Nomoto H."/>
            <person name="Ohta F."/>
            <person name="Oishi K."/>
            <person name="Rigoutsos I."/>
            <person name="Sano M."/>
            <person name="Sasaki A."/>
            <person name="Sasakura Y."/>
            <person name="Shoguchi E."/>
            <person name="Shin-i T."/>
            <person name="Spagnuolo A."/>
            <person name="Stainier D."/>
            <person name="Suzuki M.M."/>
            <person name="Tassy O."/>
            <person name="Takatori N."/>
            <person name="Tokuoka M."/>
            <person name="Yagi K."/>
            <person name="Yoshizaki F."/>
            <person name="Wada S."/>
            <person name="Zhang C."/>
            <person name="Hyatt P.D."/>
            <person name="Larimer F."/>
            <person name="Detter C."/>
            <person name="Doggett N."/>
            <person name="Glavina T."/>
            <person name="Hawkins T."/>
            <person name="Richardson P."/>
            <person name="Lucas S."/>
            <person name="Kohara Y."/>
            <person name="Levine M."/>
            <person name="Satoh N."/>
            <person name="Rokhsar D.S."/>
        </authorList>
    </citation>
    <scope>NUCLEOTIDE SEQUENCE [LARGE SCALE GENOMIC DNA]</scope>
</reference>
<dbReference type="Gene3D" id="1.20.5.110">
    <property type="match status" value="2"/>
</dbReference>
<dbReference type="Pfam" id="PF12352">
    <property type="entry name" value="V-SNARE_C"/>
    <property type="match status" value="1"/>
</dbReference>
<dbReference type="PANTHER" id="PTHR19305:SF9">
    <property type="entry name" value="SYNAPTOSOMAL-ASSOCIATED PROTEIN 29"/>
    <property type="match status" value="1"/>
</dbReference>
<proteinExistence type="inferred from homology"/>
<evidence type="ECO:0000256" key="6">
    <source>
        <dbReference type="ARBA" id="ARBA00037808"/>
    </source>
</evidence>
<dbReference type="GO" id="GO:0016082">
    <property type="term" value="P:synaptic vesicle priming"/>
    <property type="evidence" value="ECO:0000318"/>
    <property type="project" value="GO_Central"/>
</dbReference>
<comment type="subunit">
    <text evidence="11">Forms a SNARE complex, composed of VAMP8, SNAP29 and STX17, involved in fusion of autophagosome with lysosome. Interacts with multiple syntaxins including STX6. Interacts with EIPR1. Interacts with STX17; this interaction is increased in the absence of TMEM39A.</text>
</comment>
<dbReference type="FunFam" id="1.20.5.110:FF:000041">
    <property type="entry name" value="Synaptosomal-associated protein 29"/>
    <property type="match status" value="1"/>
</dbReference>
<dbReference type="GO" id="GO:0019905">
    <property type="term" value="F:syntaxin binding"/>
    <property type="evidence" value="ECO:0000318"/>
    <property type="project" value="GO_Central"/>
</dbReference>
<name>F6SNI9_CIOIN</name>
<dbReference type="GO" id="GO:0005886">
    <property type="term" value="C:plasma membrane"/>
    <property type="evidence" value="ECO:0000318"/>
    <property type="project" value="GO_Central"/>
</dbReference>
<dbReference type="Ensembl" id="ENSCINT00000010096.3">
    <property type="protein sequence ID" value="ENSCINP00000010096.3"/>
    <property type="gene ID" value="ENSCING00000004884.3"/>
</dbReference>
<comment type="similarity">
    <text evidence="1">Belongs to the SNAP-25 family.</text>
</comment>
<dbReference type="GO" id="GO:0031201">
    <property type="term" value="C:SNARE complex"/>
    <property type="evidence" value="ECO:0000318"/>
    <property type="project" value="GO_Central"/>
</dbReference>
<dbReference type="GO" id="GO:0060170">
    <property type="term" value="C:ciliary membrane"/>
    <property type="evidence" value="ECO:0007669"/>
    <property type="project" value="UniProtKB-SubCell"/>
</dbReference>
<dbReference type="GeneTree" id="ENSGT00950000182843"/>
<feature type="domain" description="T-SNARE coiled-coil homology" evidence="14">
    <location>
        <begin position="47"/>
        <end position="109"/>
    </location>
</feature>
<evidence type="ECO:0000256" key="5">
    <source>
        <dbReference type="ARBA" id="ARBA00037064"/>
    </source>
</evidence>
<dbReference type="SUPFAM" id="SSF58038">
    <property type="entry name" value="SNARE fusion complex"/>
    <property type="match status" value="2"/>
</dbReference>
<keyword evidence="4 12" id="KW-0175">Coiled coil</keyword>
<feature type="domain" description="T-SNARE coiled-coil homology" evidence="14">
    <location>
        <begin position="202"/>
        <end position="251"/>
    </location>
</feature>
<sequence>KVCTMSGNRWLDDDDINPSSGGVNKWGGNDGYEDFDPNKDYFTQVVKRKENNILESTQRSLRMLDESERVGVATGQELVRQGEVLRRTEKTVDKMEQDLKESDRHLRSIKSVWGAFMNKFSKEPPAPKSMNAGTEFDAGTSNNLENVMRKCEDVEDERRQNEEHPVIARQQRAQQMYMDGGRDESSSQNKMNQVEENLADLMGQSLSRLKQLGLGMQNEIEAQDPIIERLHGKVNKVDDKIHSTNKEMMRLN</sequence>
<dbReference type="FunCoup" id="F6SNI9">
    <property type="interactions" value="455"/>
</dbReference>
<dbReference type="GO" id="GO:0006887">
    <property type="term" value="P:exocytosis"/>
    <property type="evidence" value="ECO:0000318"/>
    <property type="project" value="GO_Central"/>
</dbReference>
<evidence type="ECO:0000256" key="8">
    <source>
        <dbReference type="ARBA" id="ARBA00041113"/>
    </source>
</evidence>
<dbReference type="GO" id="GO:0000421">
    <property type="term" value="C:autophagosome membrane"/>
    <property type="evidence" value="ECO:0007669"/>
    <property type="project" value="UniProtKB-SubCell"/>
</dbReference>
<protein>
    <recommendedName>
        <fullName evidence="8">Synaptosomal-associated protein 29</fullName>
    </recommendedName>
    <alternativeName>
        <fullName evidence="9">Soluble 29 kDa NSF attachment protein</fullName>
    </alternativeName>
    <alternativeName>
        <fullName evidence="10">Vesicle-membrane fusion protein SNAP-29</fullName>
    </alternativeName>
</protein>
<dbReference type="OMA" id="NLDEMCD"/>